<evidence type="ECO:0000259" key="2">
    <source>
        <dbReference type="Pfam" id="PF10335"/>
    </source>
</evidence>
<comment type="caution">
    <text evidence="3">The sequence shown here is derived from an EMBL/GenBank/DDBJ whole genome shotgun (WGS) entry which is preliminary data.</text>
</comment>
<feature type="domain" description="DUF294" evidence="2">
    <location>
        <begin position="206"/>
        <end position="346"/>
    </location>
</feature>
<accession>A0ABW2VAP2</accession>
<dbReference type="Pfam" id="PF10335">
    <property type="entry name" value="DUF294_C"/>
    <property type="match status" value="1"/>
</dbReference>
<reference evidence="4" key="1">
    <citation type="journal article" date="2019" name="Int. J. Syst. Evol. Microbiol.">
        <title>The Global Catalogue of Microorganisms (GCM) 10K type strain sequencing project: providing services to taxonomists for standard genome sequencing and annotation.</title>
        <authorList>
            <consortium name="The Broad Institute Genomics Platform"/>
            <consortium name="The Broad Institute Genome Sequencing Center for Infectious Disease"/>
            <person name="Wu L."/>
            <person name="Ma J."/>
        </authorList>
    </citation>
    <scope>NUCLEOTIDE SEQUENCE [LARGE SCALE GENOMIC DNA]</scope>
    <source>
        <strain evidence="4">JCM 18657</strain>
    </source>
</reference>
<name>A0ABW2VAP2_9BACL</name>
<organism evidence="3 4">
    <name type="scientific">Paenibacillus thermoaerophilus</name>
    <dbReference type="NCBI Taxonomy" id="1215385"/>
    <lineage>
        <taxon>Bacteria</taxon>
        <taxon>Bacillati</taxon>
        <taxon>Bacillota</taxon>
        <taxon>Bacilli</taxon>
        <taxon>Bacillales</taxon>
        <taxon>Paenibacillaceae</taxon>
        <taxon>Paenibacillus</taxon>
    </lineage>
</organism>
<feature type="domain" description="Protein-PII uridylyltransferase N-terminal" evidence="1">
    <location>
        <begin position="37"/>
        <end position="168"/>
    </location>
</feature>
<protein>
    <submittedName>
        <fullName evidence="3">DUF294 nucleotidyltransferase-like domain-containing protein</fullName>
    </submittedName>
</protein>
<dbReference type="RefSeq" id="WP_138788535.1">
    <property type="nucleotide sequence ID" value="NZ_JBHTGQ010000041.1"/>
</dbReference>
<evidence type="ECO:0000313" key="4">
    <source>
        <dbReference type="Proteomes" id="UP001596528"/>
    </source>
</evidence>
<dbReference type="Proteomes" id="UP001596528">
    <property type="component" value="Unassembled WGS sequence"/>
</dbReference>
<dbReference type="Pfam" id="PF03445">
    <property type="entry name" value="DUF294"/>
    <property type="match status" value="1"/>
</dbReference>
<dbReference type="CDD" id="cd05401">
    <property type="entry name" value="NT_GlnE_GlnD_like"/>
    <property type="match status" value="1"/>
</dbReference>
<proteinExistence type="predicted"/>
<dbReference type="InterPro" id="IPR005105">
    <property type="entry name" value="GlnD_Uridyltrans_N"/>
</dbReference>
<keyword evidence="4" id="KW-1185">Reference proteome</keyword>
<dbReference type="EMBL" id="JBHTGQ010000041">
    <property type="protein sequence ID" value="MFC7751363.1"/>
    <property type="molecule type" value="Genomic_DNA"/>
</dbReference>
<gene>
    <name evidence="3" type="ORF">ACFQWB_15700</name>
</gene>
<dbReference type="InterPro" id="IPR018821">
    <property type="entry name" value="DUF294_put_nucleoTrafse_sb-bd"/>
</dbReference>
<sequence>MSDNLSFETIQSSIRLAQSAEELRAIRDRVHEWYGIRAKGERAVERSEAVNSIHDALIDRSVAIAESAWSAEAGPLPCPYAFVLFGSGGRREQTLWSDQDNGLVYAGGADEEALYGEYFRELAERIGQALESVGYPPCSGNVLSTNPKWRKPLSSWTAMMDGWMDDPQWEHVRYLLIVADARCIRGDRWLTERLLDHMDSRLRREPQLLAAMLRNTLHHKVAVGVFGQLITERYGDDAGAFDVKYGAYIPMVNALRLLAYAHGVRESSSLARIEGLRRKGLLDDKLAHEWALAFEAVLKLRSETSYQLEDGYYTTRGMLTLDRERRAELRRILRAGRRMQQIVRREIEKASIAKKG</sequence>
<evidence type="ECO:0000313" key="3">
    <source>
        <dbReference type="EMBL" id="MFC7751363.1"/>
    </source>
</evidence>
<evidence type="ECO:0000259" key="1">
    <source>
        <dbReference type="Pfam" id="PF03445"/>
    </source>
</evidence>